<dbReference type="EMBL" id="QWIT01000283">
    <property type="protein sequence ID" value="RMZ26730.1"/>
    <property type="molecule type" value="Genomic_DNA"/>
</dbReference>
<name>A0A3M7IMM3_HORWE</name>
<reference evidence="3 4" key="1">
    <citation type="journal article" date="2018" name="BMC Genomics">
        <title>Genomic evidence for intraspecific hybridization in a clonal and extremely halotolerant yeast.</title>
        <authorList>
            <person name="Gostincar C."/>
            <person name="Stajich J.E."/>
            <person name="Zupancic J."/>
            <person name="Zalar P."/>
            <person name="Gunde-Cimerman N."/>
        </authorList>
    </citation>
    <scope>NUCLEOTIDE SEQUENCE [LARGE SCALE GENOMIC DNA]</scope>
    <source>
        <strain evidence="3 4">EXF-120</strain>
    </source>
</reference>
<protein>
    <recommendedName>
        <fullName evidence="5">Actin-like ATPase domain-containing protein</fullName>
    </recommendedName>
</protein>
<dbReference type="InterPro" id="IPR043129">
    <property type="entry name" value="ATPase_NBD"/>
</dbReference>
<accession>A0A3M7IMM3</accession>
<dbReference type="Pfam" id="PF00012">
    <property type="entry name" value="HSP70"/>
    <property type="match status" value="1"/>
</dbReference>
<dbReference type="CDD" id="cd10170">
    <property type="entry name" value="ASKHA_NBD_HSP70"/>
    <property type="match status" value="1"/>
</dbReference>
<dbReference type="PANTHER" id="PTHR14187">
    <property type="entry name" value="ALPHA KINASE/ELONGATION FACTOR 2 KINASE"/>
    <property type="match status" value="1"/>
</dbReference>
<dbReference type="GO" id="GO:0140662">
    <property type="term" value="F:ATP-dependent protein folding chaperone"/>
    <property type="evidence" value="ECO:0007669"/>
    <property type="project" value="InterPro"/>
</dbReference>
<evidence type="ECO:0008006" key="5">
    <source>
        <dbReference type="Google" id="ProtNLM"/>
    </source>
</evidence>
<organism evidence="3 4">
    <name type="scientific">Hortaea werneckii</name>
    <name type="common">Black yeast</name>
    <name type="synonym">Cladosporium werneckii</name>
    <dbReference type="NCBI Taxonomy" id="91943"/>
    <lineage>
        <taxon>Eukaryota</taxon>
        <taxon>Fungi</taxon>
        <taxon>Dikarya</taxon>
        <taxon>Ascomycota</taxon>
        <taxon>Pezizomycotina</taxon>
        <taxon>Dothideomycetes</taxon>
        <taxon>Dothideomycetidae</taxon>
        <taxon>Mycosphaerellales</taxon>
        <taxon>Teratosphaeriaceae</taxon>
        <taxon>Hortaea</taxon>
    </lineage>
</organism>
<dbReference type="AlphaFoldDB" id="A0A3M7IMM3"/>
<dbReference type="PRINTS" id="PR00301">
    <property type="entry name" value="HEATSHOCK70"/>
</dbReference>
<dbReference type="InterPro" id="IPR013126">
    <property type="entry name" value="Hsp_70_fam"/>
</dbReference>
<dbReference type="Proteomes" id="UP000281677">
    <property type="component" value="Unassembled WGS sequence"/>
</dbReference>
<dbReference type="PANTHER" id="PTHR14187:SF82">
    <property type="entry name" value="FAMILY CHAPERONE, PUTATIVE (AFU_ORTHOLOGUE AFUA_7G08575)-RELATED"/>
    <property type="match status" value="1"/>
</dbReference>
<dbReference type="OrthoDB" id="2963168at2759"/>
<keyword evidence="2" id="KW-0067">ATP-binding</keyword>
<evidence type="ECO:0000256" key="2">
    <source>
        <dbReference type="ARBA" id="ARBA00022840"/>
    </source>
</evidence>
<sequence length="596" mass="66115">MAEITNTTDRLVVGFDFGTTFSGVAAAYSANPEAPDEINVIKTWPGGNNSTSDKVPSELTYMGANSVRSYSSASIRSSGSTNGNANRTMRWGFQVRHDEQRLRCLKLLLDPAQPLPAYVSLADIYDQLPAAGKDVDAAVAEYMTAVFDHTKEVLVRRYGQGFVSTTKLQVVLTVPAVWSDAAQNATLRAAQAAGMGDDIATISEPEAAAVYALQAIQPNHLKVGQNFVVIDAGGGTVDLITYSIQQLTPLRLEEVVRGSGGCCGAAFLNIRFENFVREKLGDETFERLRLEKPRSWPMALKYFEDYVKRNFDPDADEVFNIPFPGVADNAAAGIDCGFLCMDTADINTVFMPVIKDVVKLVEDQRRNVRALGLSVNAMILVGGFGQSECLLNRLRAKYSNTQPRIEVMQPVNAWTAVVRGAVLRGLEGSELILNRKARRHYGVHVHNYFQPNKHAAHLRYWDDNTGKWMARDQMQWYIKKGETVSSTGPVLFPFTFTVTSYEEMNQVRRLEMVACDSDLQPSTFSKDPGGETKVICTMLVNLAQVPRHLWHQKRNSAGMIYYELSMELGMQIESGGLRFDFRVDGVVYSKVMATFN</sequence>
<dbReference type="Gene3D" id="3.30.420.40">
    <property type="match status" value="2"/>
</dbReference>
<dbReference type="SUPFAM" id="SSF53067">
    <property type="entry name" value="Actin-like ATPase domain"/>
    <property type="match status" value="2"/>
</dbReference>
<evidence type="ECO:0000256" key="1">
    <source>
        <dbReference type="ARBA" id="ARBA00022741"/>
    </source>
</evidence>
<evidence type="ECO:0000313" key="4">
    <source>
        <dbReference type="Proteomes" id="UP000281677"/>
    </source>
</evidence>
<keyword evidence="1" id="KW-0547">Nucleotide-binding</keyword>
<dbReference type="GO" id="GO:0005524">
    <property type="term" value="F:ATP binding"/>
    <property type="evidence" value="ECO:0007669"/>
    <property type="project" value="UniProtKB-KW"/>
</dbReference>
<comment type="caution">
    <text evidence="3">The sequence shown here is derived from an EMBL/GenBank/DDBJ whole genome shotgun (WGS) entry which is preliminary data.</text>
</comment>
<dbReference type="VEuPathDB" id="FungiDB:BTJ68_11965"/>
<dbReference type="Gene3D" id="3.90.640.10">
    <property type="entry name" value="Actin, Chain A, domain 4"/>
    <property type="match status" value="1"/>
</dbReference>
<proteinExistence type="predicted"/>
<evidence type="ECO:0000313" key="3">
    <source>
        <dbReference type="EMBL" id="RMZ26730.1"/>
    </source>
</evidence>
<gene>
    <name evidence="3" type="ORF">D0859_09210</name>
</gene>